<evidence type="ECO:0000256" key="2">
    <source>
        <dbReference type="SAM" id="Phobius"/>
    </source>
</evidence>
<dbReference type="PANTHER" id="PTHR11360">
    <property type="entry name" value="MONOCARBOXYLATE TRANSPORTER"/>
    <property type="match status" value="1"/>
</dbReference>
<dbReference type="AlphaFoldDB" id="A0A9D4LC73"/>
<evidence type="ECO:0000313" key="5">
    <source>
        <dbReference type="Proteomes" id="UP000828390"/>
    </source>
</evidence>
<accession>A0A9D4LC73</accession>
<keyword evidence="2" id="KW-1133">Transmembrane helix</keyword>
<dbReference type="EMBL" id="JAIWYP010000003">
    <property type="protein sequence ID" value="KAH3855144.1"/>
    <property type="molecule type" value="Genomic_DNA"/>
</dbReference>
<dbReference type="SUPFAM" id="SSF103473">
    <property type="entry name" value="MFS general substrate transporter"/>
    <property type="match status" value="1"/>
</dbReference>
<feature type="transmembrane region" description="Helical" evidence="2">
    <location>
        <begin position="178"/>
        <end position="196"/>
    </location>
</feature>
<feature type="transmembrane region" description="Helical" evidence="2">
    <location>
        <begin position="395"/>
        <end position="414"/>
    </location>
</feature>
<evidence type="ECO:0000313" key="4">
    <source>
        <dbReference type="EMBL" id="KAH3855144.1"/>
    </source>
</evidence>
<dbReference type="InterPro" id="IPR050327">
    <property type="entry name" value="Proton-linked_MCT"/>
</dbReference>
<keyword evidence="2" id="KW-0812">Transmembrane</keyword>
<reference evidence="4" key="1">
    <citation type="journal article" date="2019" name="bioRxiv">
        <title>The Genome of the Zebra Mussel, Dreissena polymorpha: A Resource for Invasive Species Research.</title>
        <authorList>
            <person name="McCartney M.A."/>
            <person name="Auch B."/>
            <person name="Kono T."/>
            <person name="Mallez S."/>
            <person name="Zhang Y."/>
            <person name="Obille A."/>
            <person name="Becker A."/>
            <person name="Abrahante J.E."/>
            <person name="Garbe J."/>
            <person name="Badalamenti J.P."/>
            <person name="Herman A."/>
            <person name="Mangelson H."/>
            <person name="Liachko I."/>
            <person name="Sullivan S."/>
            <person name="Sone E.D."/>
            <person name="Koren S."/>
            <person name="Silverstein K.A.T."/>
            <person name="Beckman K.B."/>
            <person name="Gohl D.M."/>
        </authorList>
    </citation>
    <scope>NUCLEOTIDE SEQUENCE</scope>
    <source>
        <strain evidence="4">Duluth1</strain>
        <tissue evidence="4">Whole animal</tissue>
    </source>
</reference>
<protein>
    <recommendedName>
        <fullName evidence="3">Major facilitator superfamily (MFS) profile domain-containing protein</fullName>
    </recommendedName>
</protein>
<dbReference type="OrthoDB" id="6509908at2759"/>
<feature type="transmembrane region" description="Helical" evidence="2">
    <location>
        <begin position="335"/>
        <end position="352"/>
    </location>
</feature>
<organism evidence="4 5">
    <name type="scientific">Dreissena polymorpha</name>
    <name type="common">Zebra mussel</name>
    <name type="synonym">Mytilus polymorpha</name>
    <dbReference type="NCBI Taxonomy" id="45954"/>
    <lineage>
        <taxon>Eukaryota</taxon>
        <taxon>Metazoa</taxon>
        <taxon>Spiralia</taxon>
        <taxon>Lophotrochozoa</taxon>
        <taxon>Mollusca</taxon>
        <taxon>Bivalvia</taxon>
        <taxon>Autobranchia</taxon>
        <taxon>Heteroconchia</taxon>
        <taxon>Euheterodonta</taxon>
        <taxon>Imparidentia</taxon>
        <taxon>Neoheterodontei</taxon>
        <taxon>Myida</taxon>
        <taxon>Dreissenoidea</taxon>
        <taxon>Dreissenidae</taxon>
        <taxon>Dreissena</taxon>
    </lineage>
</organism>
<dbReference type="PANTHER" id="PTHR11360:SF306">
    <property type="entry name" value="RE01051P"/>
    <property type="match status" value="1"/>
</dbReference>
<feature type="transmembrane region" description="Helical" evidence="2">
    <location>
        <begin position="16"/>
        <end position="39"/>
    </location>
</feature>
<keyword evidence="2" id="KW-0472">Membrane</keyword>
<dbReference type="InterPro" id="IPR011701">
    <property type="entry name" value="MFS"/>
</dbReference>
<feature type="transmembrane region" description="Helical" evidence="2">
    <location>
        <begin position="259"/>
        <end position="285"/>
    </location>
</feature>
<comment type="caution">
    <text evidence="4">The sequence shown here is derived from an EMBL/GenBank/DDBJ whole genome shotgun (WGS) entry which is preliminary data.</text>
</comment>
<dbReference type="InterPro" id="IPR036259">
    <property type="entry name" value="MFS_trans_sf"/>
</dbReference>
<name>A0A9D4LC73_DREPO</name>
<feature type="transmembrane region" description="Helical" evidence="2">
    <location>
        <begin position="85"/>
        <end position="102"/>
    </location>
</feature>
<sequence length="544" mass="60899">MGKVARDKSSDLDGCYSWFILLGCWLMYLLVVGGTQAFATVFLETSIANETPTEDINWMWNYPLIIMLALGPFANYLSRRFSFRIVCLAGGLFVSLGSLSYFGLSKLIPLCYVFLAYGILTGIGCGLCFAPCSTIISFYFENRRGFANGFTVTAGSIGPLALPFLFRFVVSEYGLMRTFLIYGGFLLNICVAACFFRQPARLETDSIIEKGHRNVNGHVKNAENATKNAEKSTLLNGGGTLNRRNVQSQKQHKRSCDGFIKLSLFCKPLFTIYALAFLLCMIGYSANVMLIPTHVLKHGHSAEQVFLYVTIIKGSETLGRLFFGSLADLFRVSARKMFMCSMLIAAIFSFAAPYVTHFYFMCAYSAAIGVFPGSFWSLISVLLLDFLSLEDLTPAFGLVSLCLAIGAAVSRFFIGYLEIFTSSEQVTFFTLGGVFVLSALLLLLIPPIKHRIKQTRRRKDMENERRILEVVPLRNSCRQKSLLYLPPTPDKREQPEVEDYEKLTITSKRVSKIYRPFGESDDELDYHDGFEKRNSAPIANLAEV</sequence>
<keyword evidence="5" id="KW-1185">Reference proteome</keyword>
<evidence type="ECO:0000259" key="3">
    <source>
        <dbReference type="PROSITE" id="PS50850"/>
    </source>
</evidence>
<feature type="transmembrane region" description="Helical" evidence="2">
    <location>
        <begin position="305"/>
        <end position="323"/>
    </location>
</feature>
<dbReference type="Gene3D" id="1.20.1250.20">
    <property type="entry name" value="MFS general substrate transporter like domains"/>
    <property type="match status" value="2"/>
</dbReference>
<dbReference type="InterPro" id="IPR020846">
    <property type="entry name" value="MFS_dom"/>
</dbReference>
<evidence type="ECO:0000256" key="1">
    <source>
        <dbReference type="ARBA" id="ARBA00004141"/>
    </source>
</evidence>
<dbReference type="GO" id="GO:0008028">
    <property type="term" value="F:monocarboxylic acid transmembrane transporter activity"/>
    <property type="evidence" value="ECO:0007669"/>
    <property type="project" value="TreeGrafter"/>
</dbReference>
<proteinExistence type="predicted"/>
<feature type="transmembrane region" description="Helical" evidence="2">
    <location>
        <begin position="114"/>
        <end position="139"/>
    </location>
</feature>
<reference evidence="4" key="2">
    <citation type="submission" date="2020-11" db="EMBL/GenBank/DDBJ databases">
        <authorList>
            <person name="McCartney M.A."/>
            <person name="Auch B."/>
            <person name="Kono T."/>
            <person name="Mallez S."/>
            <person name="Becker A."/>
            <person name="Gohl D.M."/>
            <person name="Silverstein K.A.T."/>
            <person name="Koren S."/>
            <person name="Bechman K.B."/>
            <person name="Herman A."/>
            <person name="Abrahante J.E."/>
            <person name="Garbe J."/>
        </authorList>
    </citation>
    <scope>NUCLEOTIDE SEQUENCE</scope>
    <source>
        <strain evidence="4">Duluth1</strain>
        <tissue evidence="4">Whole animal</tissue>
    </source>
</reference>
<feature type="transmembrane region" description="Helical" evidence="2">
    <location>
        <begin position="146"/>
        <end position="166"/>
    </location>
</feature>
<feature type="transmembrane region" description="Helical" evidence="2">
    <location>
        <begin position="426"/>
        <end position="448"/>
    </location>
</feature>
<dbReference type="Proteomes" id="UP000828390">
    <property type="component" value="Unassembled WGS sequence"/>
</dbReference>
<dbReference type="Pfam" id="PF07690">
    <property type="entry name" value="MFS_1"/>
    <property type="match status" value="1"/>
</dbReference>
<comment type="subcellular location">
    <subcellularLocation>
        <location evidence="1">Membrane</location>
        <topology evidence="1">Multi-pass membrane protein</topology>
    </subcellularLocation>
</comment>
<dbReference type="PROSITE" id="PS51257">
    <property type="entry name" value="PROKAR_LIPOPROTEIN"/>
    <property type="match status" value="1"/>
</dbReference>
<feature type="transmembrane region" description="Helical" evidence="2">
    <location>
        <begin position="59"/>
        <end position="78"/>
    </location>
</feature>
<feature type="domain" description="Major facilitator superfamily (MFS) profile" evidence="3">
    <location>
        <begin position="1"/>
        <end position="450"/>
    </location>
</feature>
<gene>
    <name evidence="4" type="ORF">DPMN_097705</name>
</gene>
<dbReference type="PROSITE" id="PS50850">
    <property type="entry name" value="MFS"/>
    <property type="match status" value="1"/>
</dbReference>
<dbReference type="GO" id="GO:0016020">
    <property type="term" value="C:membrane"/>
    <property type="evidence" value="ECO:0007669"/>
    <property type="project" value="UniProtKB-SubCell"/>
</dbReference>
<feature type="transmembrane region" description="Helical" evidence="2">
    <location>
        <begin position="358"/>
        <end position="383"/>
    </location>
</feature>